<dbReference type="EMBL" id="CADIKF010000047">
    <property type="protein sequence ID" value="CAB3766558.1"/>
    <property type="molecule type" value="Genomic_DNA"/>
</dbReference>
<dbReference type="AlphaFoldDB" id="A0A6J5EJ77"/>
<accession>A0A6J5EJ77</accession>
<gene>
    <name evidence="1" type="ORF">LMG29739_04859</name>
</gene>
<reference evidence="1 2" key="1">
    <citation type="submission" date="2020-04" db="EMBL/GenBank/DDBJ databases">
        <authorList>
            <person name="De Canck E."/>
        </authorList>
    </citation>
    <scope>NUCLEOTIDE SEQUENCE [LARGE SCALE GENOMIC DNA]</scope>
    <source>
        <strain evidence="1 2">LMG 29739</strain>
    </source>
</reference>
<proteinExistence type="predicted"/>
<evidence type="ECO:0000313" key="1">
    <source>
        <dbReference type="EMBL" id="CAB3766558.1"/>
    </source>
</evidence>
<sequence>MVSSISNQGGNPLGNGIINGVDGFNRLLNTRAISSVGAAFNATGILTPVHFLADSLGYGAMKAMEGLGRALGGKGDIDYHMKDEWGIGGSSCCTTRGDNDPAQRKQDWDGSMSACRARHGMRCDRTQPHEGFDGSHARAASIRMDIEF</sequence>
<name>A0A6J5EJ77_9BURK</name>
<dbReference type="Proteomes" id="UP000494329">
    <property type="component" value="Unassembled WGS sequence"/>
</dbReference>
<dbReference type="RefSeq" id="WP_175113982.1">
    <property type="nucleotide sequence ID" value="NZ_CADIKF010000047.1"/>
</dbReference>
<evidence type="ECO:0000313" key="2">
    <source>
        <dbReference type="Proteomes" id="UP000494329"/>
    </source>
</evidence>
<protein>
    <submittedName>
        <fullName evidence="1">Uncharacterized protein</fullName>
    </submittedName>
</protein>
<organism evidence="1 2">
    <name type="scientific">Paraburkholderia solisilvae</name>
    <dbReference type="NCBI Taxonomy" id="624376"/>
    <lineage>
        <taxon>Bacteria</taxon>
        <taxon>Pseudomonadati</taxon>
        <taxon>Pseudomonadota</taxon>
        <taxon>Betaproteobacteria</taxon>
        <taxon>Burkholderiales</taxon>
        <taxon>Burkholderiaceae</taxon>
        <taxon>Paraburkholderia</taxon>
    </lineage>
</organism>
<keyword evidence="2" id="KW-1185">Reference proteome</keyword>